<evidence type="ECO:0000313" key="2">
    <source>
        <dbReference type="Proteomes" id="UP000749646"/>
    </source>
</evidence>
<dbReference type="EMBL" id="JAAAHW010001691">
    <property type="protein sequence ID" value="KAF9993981.1"/>
    <property type="molecule type" value="Genomic_DNA"/>
</dbReference>
<evidence type="ECO:0000313" key="1">
    <source>
        <dbReference type="EMBL" id="KAF9993981.1"/>
    </source>
</evidence>
<accession>A0A9P6MDU0</accession>
<dbReference type="OrthoDB" id="2269081at2759"/>
<reference evidence="1" key="1">
    <citation type="journal article" date="2020" name="Fungal Divers.">
        <title>Resolving the Mortierellaceae phylogeny through synthesis of multi-gene phylogenetics and phylogenomics.</title>
        <authorList>
            <person name="Vandepol N."/>
            <person name="Liber J."/>
            <person name="Desiro A."/>
            <person name="Na H."/>
            <person name="Kennedy M."/>
            <person name="Barry K."/>
            <person name="Grigoriev I.V."/>
            <person name="Miller A.N."/>
            <person name="O'Donnell K."/>
            <person name="Stajich J.E."/>
            <person name="Bonito G."/>
        </authorList>
    </citation>
    <scope>NUCLEOTIDE SEQUENCE</scope>
    <source>
        <strain evidence="1">MES-2147</strain>
    </source>
</reference>
<name>A0A9P6MDU0_9FUNG</name>
<sequence length="82" mass="8934">MEPTAFICLTDVIPSVRHVVKDGVSTMEQGSEAYLDWIVRSLKEHEEITLIAMDAAIPDLIALVLRVGVLGIGYQVPPPSSM</sequence>
<keyword evidence="2" id="KW-1185">Reference proteome</keyword>
<comment type="caution">
    <text evidence="1">The sequence shown here is derived from an EMBL/GenBank/DDBJ whole genome shotgun (WGS) entry which is preliminary data.</text>
</comment>
<proteinExistence type="predicted"/>
<organism evidence="1 2">
    <name type="scientific">Modicella reniformis</name>
    <dbReference type="NCBI Taxonomy" id="1440133"/>
    <lineage>
        <taxon>Eukaryota</taxon>
        <taxon>Fungi</taxon>
        <taxon>Fungi incertae sedis</taxon>
        <taxon>Mucoromycota</taxon>
        <taxon>Mortierellomycotina</taxon>
        <taxon>Mortierellomycetes</taxon>
        <taxon>Mortierellales</taxon>
        <taxon>Mortierellaceae</taxon>
        <taxon>Modicella</taxon>
    </lineage>
</organism>
<dbReference type="AlphaFoldDB" id="A0A9P6MDU0"/>
<dbReference type="Proteomes" id="UP000749646">
    <property type="component" value="Unassembled WGS sequence"/>
</dbReference>
<protein>
    <submittedName>
        <fullName evidence="1">Uncharacterized protein</fullName>
    </submittedName>
</protein>
<gene>
    <name evidence="1" type="ORF">BGZ65_010429</name>
</gene>